<dbReference type="OrthoDB" id="9809920at2"/>
<comment type="subcellular location">
    <subcellularLocation>
        <location evidence="7">Cytoplasm</location>
    </subcellularLocation>
</comment>
<dbReference type="AlphaFoldDB" id="A0A2U3D8M0"/>
<dbReference type="EC" id="2.5.1.19" evidence="7"/>
<comment type="similarity">
    <text evidence="2 7">Belongs to the EPSP synthase family.</text>
</comment>
<feature type="binding site" evidence="7">
    <location>
        <position position="348"/>
    </location>
    <ligand>
        <name>3-phosphoshikimate</name>
        <dbReference type="ChEBI" id="CHEBI:145989"/>
    </ligand>
</feature>
<feature type="active site" description="Proton acceptor" evidence="7">
    <location>
        <position position="321"/>
    </location>
</feature>
<evidence type="ECO:0000313" key="9">
    <source>
        <dbReference type="EMBL" id="PWI57623.1"/>
    </source>
</evidence>
<keyword evidence="7" id="KW-0963">Cytoplasm</keyword>
<dbReference type="HAMAP" id="MF_00210">
    <property type="entry name" value="EPSP_synth"/>
    <property type="match status" value="1"/>
</dbReference>
<comment type="pathway">
    <text evidence="1 7">Metabolic intermediate biosynthesis; chorismate biosynthesis; chorismate from D-erythrose 4-phosphate and phosphoenolpyruvate: step 6/7.</text>
</comment>
<feature type="binding site" evidence="7">
    <location>
        <position position="180"/>
    </location>
    <ligand>
        <name>phosphoenolpyruvate</name>
        <dbReference type="ChEBI" id="CHEBI:58702"/>
    </ligand>
</feature>
<keyword evidence="5 7" id="KW-0057">Aromatic amino acid biosynthesis</keyword>
<dbReference type="NCBIfam" id="TIGR01356">
    <property type="entry name" value="aroA"/>
    <property type="match status" value="1"/>
</dbReference>
<proteinExistence type="inferred from homology"/>
<dbReference type="InterPro" id="IPR036968">
    <property type="entry name" value="Enolpyruvate_Tfrase_sf"/>
</dbReference>
<feature type="binding site" evidence="7">
    <location>
        <position position="178"/>
    </location>
    <ligand>
        <name>3-phosphoshikimate</name>
        <dbReference type="ChEBI" id="CHEBI:145989"/>
    </ligand>
</feature>
<keyword evidence="3 7" id="KW-0028">Amino-acid biosynthesis</keyword>
<evidence type="ECO:0000256" key="3">
    <source>
        <dbReference type="ARBA" id="ARBA00022605"/>
    </source>
</evidence>
<feature type="binding site" evidence="7">
    <location>
        <position position="104"/>
    </location>
    <ligand>
        <name>phosphoenolpyruvate</name>
        <dbReference type="ChEBI" id="CHEBI:58702"/>
    </ligand>
</feature>
<dbReference type="InterPro" id="IPR023193">
    <property type="entry name" value="EPSP_synthase_CS"/>
</dbReference>
<feature type="binding site" evidence="7">
    <location>
        <position position="321"/>
    </location>
    <ligand>
        <name>3-phosphoshikimate</name>
        <dbReference type="ChEBI" id="CHEBI:145989"/>
    </ligand>
</feature>
<dbReference type="GO" id="GO:0009073">
    <property type="term" value="P:aromatic amino acid family biosynthetic process"/>
    <property type="evidence" value="ECO:0007669"/>
    <property type="project" value="UniProtKB-KW"/>
</dbReference>
<accession>A0A2U3D8M0</accession>
<dbReference type="RefSeq" id="WP_109430557.1">
    <property type="nucleotide sequence ID" value="NZ_MPDK01000010.1"/>
</dbReference>
<feature type="binding site" evidence="7">
    <location>
        <position position="420"/>
    </location>
    <ligand>
        <name>phosphoenolpyruvate</name>
        <dbReference type="ChEBI" id="CHEBI:58702"/>
    </ligand>
</feature>
<evidence type="ECO:0000256" key="1">
    <source>
        <dbReference type="ARBA" id="ARBA00004811"/>
    </source>
</evidence>
<dbReference type="PIRSF" id="PIRSF000505">
    <property type="entry name" value="EPSPS"/>
    <property type="match status" value="1"/>
</dbReference>
<name>A0A2U3D8M0_SULT2</name>
<feature type="binding site" evidence="7">
    <location>
        <position position="30"/>
    </location>
    <ligand>
        <name>3-phosphoshikimate</name>
        <dbReference type="ChEBI" id="CHEBI:145989"/>
    </ligand>
</feature>
<evidence type="ECO:0000256" key="6">
    <source>
        <dbReference type="ARBA" id="ARBA00044633"/>
    </source>
</evidence>
<dbReference type="CDD" id="cd01556">
    <property type="entry name" value="EPSP_synthase"/>
    <property type="match status" value="1"/>
</dbReference>
<feature type="domain" description="Enolpyruvate transferase" evidence="8">
    <location>
        <begin position="17"/>
        <end position="429"/>
    </location>
</feature>
<evidence type="ECO:0000256" key="4">
    <source>
        <dbReference type="ARBA" id="ARBA00022679"/>
    </source>
</evidence>
<dbReference type="EMBL" id="MPDK01000010">
    <property type="protein sequence ID" value="PWI57623.1"/>
    <property type="molecule type" value="Genomic_DNA"/>
</dbReference>
<dbReference type="PANTHER" id="PTHR21090:SF5">
    <property type="entry name" value="PENTAFUNCTIONAL AROM POLYPEPTIDE"/>
    <property type="match status" value="1"/>
</dbReference>
<comment type="function">
    <text evidence="7">Catalyzes the transfer of the enolpyruvyl moiety of phosphoenolpyruvate (PEP) to the 5-hydroxyl of shikimate-3-phosphate (S3P) to produce enolpyruvyl shikimate-3-phosphate and inorganic phosphate.</text>
</comment>
<feature type="binding site" evidence="7">
    <location>
        <position position="29"/>
    </location>
    <ligand>
        <name>3-phosphoshikimate</name>
        <dbReference type="ChEBI" id="CHEBI:145989"/>
    </ligand>
</feature>
<dbReference type="UniPathway" id="UPA00053">
    <property type="reaction ID" value="UER00089"/>
</dbReference>
<dbReference type="GO" id="GO:0008652">
    <property type="term" value="P:amino acid biosynthetic process"/>
    <property type="evidence" value="ECO:0007669"/>
    <property type="project" value="UniProtKB-KW"/>
</dbReference>
<evidence type="ECO:0000313" key="10">
    <source>
        <dbReference type="Proteomes" id="UP000245380"/>
    </source>
</evidence>
<dbReference type="InterPro" id="IPR006264">
    <property type="entry name" value="EPSP_synthase"/>
</dbReference>
<evidence type="ECO:0000259" key="8">
    <source>
        <dbReference type="Pfam" id="PF00275"/>
    </source>
</evidence>
<dbReference type="Proteomes" id="UP000245380">
    <property type="component" value="Unassembled WGS sequence"/>
</dbReference>
<gene>
    <name evidence="7" type="primary">aroA</name>
    <name evidence="9" type="ORF">BM613_07450</name>
</gene>
<reference evidence="9 10" key="1">
    <citation type="submission" date="2016-11" db="EMBL/GenBank/DDBJ databases">
        <title>Comparative genomics of Acidibacillus ferroxidans species.</title>
        <authorList>
            <person name="Oliveira G."/>
            <person name="Nunes G."/>
            <person name="Oliveira R."/>
            <person name="Araujo F."/>
            <person name="Salim A."/>
            <person name="Scholte L."/>
            <person name="Morais D."/>
            <person name="Nancucheo I."/>
            <person name="Johnson D.B."/>
            <person name="Grail B."/>
            <person name="Bittencourt J."/>
            <person name="Valadares R."/>
        </authorList>
    </citation>
    <scope>NUCLEOTIDE SEQUENCE [LARGE SCALE GENOMIC DNA]</scope>
    <source>
        <strain evidence="9 10">Y002</strain>
    </source>
</reference>
<sequence length="437" mass="47302">MKSRAFQSSYEVPACATPLQATITVPGSKSITNRALPMAALANGRTRLRGALFSDDSRYFIQSLQRLGYRVEIDEMAKEVIVYGAGIEPLQHVQGLDLFVGNSGTSARFLSAFVSLGKGSYRIDGVSRMRERPIAALIAALRELDVDVVDELGTGCPPILIEAQGLRGGTVLMSGKDSSQFVSGLLIAAPYAKDEVTLIVQGELVSAPYVTMTLAMMRQFGATVNQEGNVFHVVPSHYVAKDYMIEPDASGASYFLAAAAICGGTVTILGLGRDSLQGDAQFAQVLANMGCTVRYGFDRIELSGPPEGLRGIDVDLFAMSDMVPTLAAIAPLAREKVRIRNVANIRLKETDRIRACVTELRRFGVTVTEFDDGLEIEPCDQLQEGVTVQTYDDHRMAMAFSILGLRVPGTRIENPACTAKTYPEFFQHLEETIRGGA</sequence>
<evidence type="ECO:0000256" key="7">
    <source>
        <dbReference type="HAMAP-Rule" id="MF_00210"/>
    </source>
</evidence>
<comment type="catalytic activity">
    <reaction evidence="6">
        <text>3-phosphoshikimate + phosphoenolpyruvate = 5-O-(1-carboxyvinyl)-3-phosphoshikimate + phosphate</text>
        <dbReference type="Rhea" id="RHEA:21256"/>
        <dbReference type="ChEBI" id="CHEBI:43474"/>
        <dbReference type="ChEBI" id="CHEBI:57701"/>
        <dbReference type="ChEBI" id="CHEBI:58702"/>
        <dbReference type="ChEBI" id="CHEBI:145989"/>
        <dbReference type="EC" id="2.5.1.19"/>
    </reaction>
    <physiologicalReaction direction="left-to-right" evidence="6">
        <dbReference type="Rhea" id="RHEA:21257"/>
    </physiologicalReaction>
</comment>
<protein>
    <recommendedName>
        <fullName evidence="7">3-phosphoshikimate 1-carboxyvinyltransferase</fullName>
        <ecNumber evidence="7">2.5.1.19</ecNumber>
    </recommendedName>
    <alternativeName>
        <fullName evidence="7">5-enolpyruvylshikimate-3-phosphate synthase</fullName>
        <shortName evidence="7">EPSP synthase</shortName>
        <shortName evidence="7">EPSPS</shortName>
    </alternativeName>
</protein>
<dbReference type="SUPFAM" id="SSF55205">
    <property type="entry name" value="EPT/RTPC-like"/>
    <property type="match status" value="1"/>
</dbReference>
<feature type="binding site" evidence="7">
    <location>
        <position position="352"/>
    </location>
    <ligand>
        <name>phosphoenolpyruvate</name>
        <dbReference type="ChEBI" id="CHEBI:58702"/>
    </ligand>
</feature>
<keyword evidence="10" id="KW-1185">Reference proteome</keyword>
<dbReference type="PROSITE" id="PS00885">
    <property type="entry name" value="EPSP_SYNTHASE_2"/>
    <property type="match status" value="1"/>
</dbReference>
<organism evidence="9 10">
    <name type="scientific">Sulfoacidibacillus thermotolerans</name>
    <name type="common">Acidibacillus sulfuroxidans</name>
    <dbReference type="NCBI Taxonomy" id="1765684"/>
    <lineage>
        <taxon>Bacteria</taxon>
        <taxon>Bacillati</taxon>
        <taxon>Bacillota</taxon>
        <taxon>Bacilli</taxon>
        <taxon>Bacillales</taxon>
        <taxon>Alicyclobacillaceae</taxon>
        <taxon>Sulfoacidibacillus</taxon>
    </lineage>
</organism>
<feature type="binding site" evidence="7">
    <location>
        <position position="206"/>
    </location>
    <ligand>
        <name>3-phosphoshikimate</name>
        <dbReference type="ChEBI" id="CHEBI:145989"/>
    </ligand>
</feature>
<feature type="binding site" evidence="7">
    <location>
        <position position="180"/>
    </location>
    <ligand>
        <name>3-phosphoshikimate</name>
        <dbReference type="ChEBI" id="CHEBI:145989"/>
    </ligand>
</feature>
<dbReference type="PROSITE" id="PS00104">
    <property type="entry name" value="EPSP_SYNTHASE_1"/>
    <property type="match status" value="1"/>
</dbReference>
<feature type="binding site" evidence="7">
    <location>
        <position position="395"/>
    </location>
    <ligand>
        <name>phosphoenolpyruvate</name>
        <dbReference type="ChEBI" id="CHEBI:58702"/>
    </ligand>
</feature>
<dbReference type="GO" id="GO:0003866">
    <property type="term" value="F:3-phosphoshikimate 1-carboxyvinyltransferase activity"/>
    <property type="evidence" value="ECO:0007669"/>
    <property type="project" value="UniProtKB-UniRule"/>
</dbReference>
<comment type="caution">
    <text evidence="9">The sequence shown here is derived from an EMBL/GenBank/DDBJ whole genome shotgun (WGS) entry which is preliminary data.</text>
</comment>
<evidence type="ECO:0000256" key="5">
    <source>
        <dbReference type="ARBA" id="ARBA00023141"/>
    </source>
</evidence>
<feature type="binding site" evidence="7">
    <location>
        <position position="29"/>
    </location>
    <ligand>
        <name>phosphoenolpyruvate</name>
        <dbReference type="ChEBI" id="CHEBI:58702"/>
    </ligand>
</feature>
<feature type="binding site" evidence="7">
    <location>
        <position position="179"/>
    </location>
    <ligand>
        <name>3-phosphoshikimate</name>
        <dbReference type="ChEBI" id="CHEBI:145989"/>
    </ligand>
</feature>
<dbReference type="InterPro" id="IPR001986">
    <property type="entry name" value="Enolpyruvate_Tfrase_dom"/>
</dbReference>
<feature type="binding site" evidence="7">
    <location>
        <position position="132"/>
    </location>
    <ligand>
        <name>phosphoenolpyruvate</name>
        <dbReference type="ChEBI" id="CHEBI:58702"/>
    </ligand>
</feature>
<feature type="binding site" evidence="7">
    <location>
        <position position="34"/>
    </location>
    <ligand>
        <name>3-phosphoshikimate</name>
        <dbReference type="ChEBI" id="CHEBI:145989"/>
    </ligand>
</feature>
<dbReference type="InterPro" id="IPR013792">
    <property type="entry name" value="RNA3'P_cycl/enolpyr_Trfase_a/b"/>
</dbReference>
<dbReference type="Gene3D" id="3.65.10.10">
    <property type="entry name" value="Enolpyruvate transferase domain"/>
    <property type="match status" value="2"/>
</dbReference>
<comment type="subunit">
    <text evidence="7">Monomer.</text>
</comment>
<feature type="binding site" evidence="7">
    <location>
        <position position="344"/>
    </location>
    <ligand>
        <name>3-phosphoshikimate</name>
        <dbReference type="ChEBI" id="CHEBI:145989"/>
    </ligand>
</feature>
<dbReference type="GO" id="GO:0005737">
    <property type="term" value="C:cytoplasm"/>
    <property type="evidence" value="ECO:0007669"/>
    <property type="project" value="UniProtKB-SubCell"/>
</dbReference>
<keyword evidence="4 7" id="KW-0808">Transferase</keyword>
<dbReference type="PANTHER" id="PTHR21090">
    <property type="entry name" value="AROM/DEHYDROQUINATE SYNTHASE"/>
    <property type="match status" value="1"/>
</dbReference>
<dbReference type="Pfam" id="PF00275">
    <property type="entry name" value="EPSP_synthase"/>
    <property type="match status" value="1"/>
</dbReference>
<evidence type="ECO:0000256" key="2">
    <source>
        <dbReference type="ARBA" id="ARBA00009948"/>
    </source>
</evidence>
<dbReference type="GO" id="GO:0009423">
    <property type="term" value="P:chorismate biosynthetic process"/>
    <property type="evidence" value="ECO:0007669"/>
    <property type="project" value="UniProtKB-UniRule"/>
</dbReference>